<dbReference type="Proteomes" id="UP001185012">
    <property type="component" value="Unassembled WGS sequence"/>
</dbReference>
<protein>
    <submittedName>
        <fullName evidence="2">Uncharacterized protein</fullName>
    </submittedName>
</protein>
<keyword evidence="3" id="KW-1185">Reference proteome</keyword>
<keyword evidence="1" id="KW-0472">Membrane</keyword>
<keyword evidence="1" id="KW-1133">Transmembrane helix</keyword>
<evidence type="ECO:0000313" key="3">
    <source>
        <dbReference type="Proteomes" id="UP001185012"/>
    </source>
</evidence>
<evidence type="ECO:0000256" key="1">
    <source>
        <dbReference type="SAM" id="Phobius"/>
    </source>
</evidence>
<reference evidence="2 3" key="1">
    <citation type="submission" date="2023-07" db="EMBL/GenBank/DDBJ databases">
        <title>Genomic Encyclopedia of Type Strains, Phase IV (KMG-IV): sequencing the most valuable type-strain genomes for metagenomic binning, comparative biology and taxonomic classification.</title>
        <authorList>
            <person name="Goeker M."/>
        </authorList>
    </citation>
    <scope>NUCLEOTIDE SEQUENCE [LARGE SCALE GENOMIC DNA]</scope>
    <source>
        <strain evidence="2 3">DSM 45903</strain>
    </source>
</reference>
<accession>A0ABU1IU86</accession>
<dbReference type="EMBL" id="JAVDQG010000009">
    <property type="protein sequence ID" value="MDR6227320.1"/>
    <property type="molecule type" value="Genomic_DNA"/>
</dbReference>
<proteinExistence type="predicted"/>
<gene>
    <name evidence="2" type="ORF">JOE21_003335</name>
</gene>
<feature type="transmembrane region" description="Helical" evidence="1">
    <location>
        <begin position="6"/>
        <end position="26"/>
    </location>
</feature>
<sequence>MNARTIVIFVILLCGTFVVGFVASYLSPYLGLGSLWVTSTSLEEESIDGIRLGDSFHENKWKMKYGEYEELDIDLYKRSLDFEPISVSTDQNDQIVYLSASSPEITTSRRVHVGNTMDDVIRAYGKDYFKEMEQGNNKVVYLDRDKGMRLKFWEYQGEVLEIRMMMD</sequence>
<organism evidence="2 3">
    <name type="scientific">Desmospora profundinema</name>
    <dbReference type="NCBI Taxonomy" id="1571184"/>
    <lineage>
        <taxon>Bacteria</taxon>
        <taxon>Bacillati</taxon>
        <taxon>Bacillota</taxon>
        <taxon>Bacilli</taxon>
        <taxon>Bacillales</taxon>
        <taxon>Thermoactinomycetaceae</taxon>
        <taxon>Desmospora</taxon>
    </lineage>
</organism>
<name>A0ABU1IU86_9BACL</name>
<evidence type="ECO:0000313" key="2">
    <source>
        <dbReference type="EMBL" id="MDR6227320.1"/>
    </source>
</evidence>
<comment type="caution">
    <text evidence="2">The sequence shown here is derived from an EMBL/GenBank/DDBJ whole genome shotgun (WGS) entry which is preliminary data.</text>
</comment>
<keyword evidence="1" id="KW-0812">Transmembrane</keyword>
<dbReference type="RefSeq" id="WP_309868309.1">
    <property type="nucleotide sequence ID" value="NZ_JAVDQG010000009.1"/>
</dbReference>